<dbReference type="InterPro" id="IPR001789">
    <property type="entry name" value="Sig_transdc_resp-reg_receiver"/>
</dbReference>
<keyword evidence="5 11" id="KW-0597">Phosphoprotein</keyword>
<comment type="similarity">
    <text evidence="3">Belongs to the sodium:solute symporter (SSF) (TC 2.A.21) family.</text>
</comment>
<comment type="catalytic activity">
    <reaction evidence="1">
        <text>ATP + protein L-histidine = ADP + protein N-phospho-L-histidine.</text>
        <dbReference type="EC" id="2.7.13.3"/>
    </reaction>
</comment>
<dbReference type="PANTHER" id="PTHR43047">
    <property type="entry name" value="TWO-COMPONENT HISTIDINE PROTEIN KINASE"/>
    <property type="match status" value="1"/>
</dbReference>
<dbReference type="InterPro" id="IPR036097">
    <property type="entry name" value="HisK_dim/P_sf"/>
</dbReference>
<evidence type="ECO:0000313" key="17">
    <source>
        <dbReference type="Proteomes" id="UP000319148"/>
    </source>
</evidence>
<dbReference type="InterPro" id="IPR003594">
    <property type="entry name" value="HATPase_dom"/>
</dbReference>
<evidence type="ECO:0000256" key="8">
    <source>
        <dbReference type="ARBA" id="ARBA00022777"/>
    </source>
</evidence>
<dbReference type="OrthoDB" id="9764438at2"/>
<dbReference type="SUPFAM" id="SSF55874">
    <property type="entry name" value="ATPase domain of HSP90 chaperone/DNA topoisomerase II/histidine kinase"/>
    <property type="match status" value="1"/>
</dbReference>
<dbReference type="Pfam" id="PF00512">
    <property type="entry name" value="HisKA"/>
    <property type="match status" value="1"/>
</dbReference>
<feature type="modified residue" description="4-aspartylphosphate" evidence="11">
    <location>
        <position position="1205"/>
    </location>
</feature>
<dbReference type="InterPro" id="IPR011006">
    <property type="entry name" value="CheY-like_superfamily"/>
</dbReference>
<evidence type="ECO:0000256" key="11">
    <source>
        <dbReference type="PROSITE-ProRule" id="PRU00169"/>
    </source>
</evidence>
<dbReference type="InterPro" id="IPR004358">
    <property type="entry name" value="Sig_transdc_His_kin-like_C"/>
</dbReference>
<dbReference type="InterPro" id="IPR035965">
    <property type="entry name" value="PAS-like_dom_sf"/>
</dbReference>
<dbReference type="EC" id="2.7.13.3" evidence="4"/>
<feature type="domain" description="PAC" evidence="15">
    <location>
        <begin position="824"/>
        <end position="875"/>
    </location>
</feature>
<feature type="transmembrane region" description="Helical" evidence="12">
    <location>
        <begin position="429"/>
        <end position="451"/>
    </location>
</feature>
<dbReference type="Pfam" id="PF12860">
    <property type="entry name" value="PAS_7"/>
    <property type="match status" value="1"/>
</dbReference>
<dbReference type="InterPro" id="IPR036890">
    <property type="entry name" value="HATPase_C_sf"/>
</dbReference>
<dbReference type="Gene3D" id="3.30.565.10">
    <property type="entry name" value="Histidine kinase-like ATPase, C-terminal domain"/>
    <property type="match status" value="1"/>
</dbReference>
<evidence type="ECO:0000256" key="2">
    <source>
        <dbReference type="ARBA" id="ARBA00004141"/>
    </source>
</evidence>
<dbReference type="GO" id="GO:0022857">
    <property type="term" value="F:transmembrane transporter activity"/>
    <property type="evidence" value="ECO:0007669"/>
    <property type="project" value="InterPro"/>
</dbReference>
<evidence type="ECO:0000313" key="16">
    <source>
        <dbReference type="EMBL" id="TPD58939.1"/>
    </source>
</evidence>
<evidence type="ECO:0000256" key="4">
    <source>
        <dbReference type="ARBA" id="ARBA00012438"/>
    </source>
</evidence>
<dbReference type="PROSITE" id="PS50283">
    <property type="entry name" value="NA_SOLUT_SYMP_3"/>
    <property type="match status" value="1"/>
</dbReference>
<evidence type="ECO:0000259" key="15">
    <source>
        <dbReference type="PROSITE" id="PS50113"/>
    </source>
</evidence>
<protein>
    <recommendedName>
        <fullName evidence="4">histidine kinase</fullName>
        <ecNumber evidence="4">2.7.13.3</ecNumber>
    </recommendedName>
</protein>
<comment type="subcellular location">
    <subcellularLocation>
        <location evidence="2">Membrane</location>
        <topology evidence="2">Multi-pass membrane protein</topology>
    </subcellularLocation>
</comment>
<proteinExistence type="inferred from homology"/>
<evidence type="ECO:0000256" key="10">
    <source>
        <dbReference type="ARBA" id="ARBA00023136"/>
    </source>
</evidence>
<evidence type="ECO:0000256" key="7">
    <source>
        <dbReference type="ARBA" id="ARBA00022692"/>
    </source>
</evidence>
<dbReference type="InterPro" id="IPR000700">
    <property type="entry name" value="PAS-assoc_C"/>
</dbReference>
<feature type="transmembrane region" description="Helical" evidence="12">
    <location>
        <begin position="401"/>
        <end position="422"/>
    </location>
</feature>
<name>A0A501PES0_9PROT</name>
<keyword evidence="17" id="KW-1185">Reference proteome</keyword>
<accession>A0A501PES0</accession>
<dbReference type="InterPro" id="IPR000014">
    <property type="entry name" value="PAS"/>
</dbReference>
<evidence type="ECO:0000256" key="9">
    <source>
        <dbReference type="ARBA" id="ARBA00022989"/>
    </source>
</evidence>
<feature type="transmembrane region" description="Helical" evidence="12">
    <location>
        <begin position="372"/>
        <end position="389"/>
    </location>
</feature>
<feature type="transmembrane region" description="Helical" evidence="12">
    <location>
        <begin position="6"/>
        <end position="22"/>
    </location>
</feature>
<dbReference type="InterPro" id="IPR038377">
    <property type="entry name" value="Na/Glc_symporter_sf"/>
</dbReference>
<feature type="domain" description="Histidine kinase" evidence="13">
    <location>
        <begin position="918"/>
        <end position="1132"/>
    </location>
</feature>
<dbReference type="FunFam" id="3.30.565.10:FF:000049">
    <property type="entry name" value="Two-component sensor histidine kinase"/>
    <property type="match status" value="1"/>
</dbReference>
<dbReference type="InterPro" id="IPR013656">
    <property type="entry name" value="PAS_4"/>
</dbReference>
<reference evidence="17" key="1">
    <citation type="submission" date="2019-06" db="EMBL/GenBank/DDBJ databases">
        <title>The complete genome of Emcibacter congregatus ZYLT.</title>
        <authorList>
            <person name="Zhao Z."/>
        </authorList>
    </citation>
    <scope>NUCLEOTIDE SEQUENCE [LARGE SCALE GENOMIC DNA]</scope>
    <source>
        <strain evidence="17">MCCC 1A06723</strain>
    </source>
</reference>
<feature type="transmembrane region" description="Helical" evidence="12">
    <location>
        <begin position="270"/>
        <end position="295"/>
    </location>
</feature>
<dbReference type="SMART" id="SM00388">
    <property type="entry name" value="HisKA"/>
    <property type="match status" value="1"/>
</dbReference>
<dbReference type="CDD" id="cd10322">
    <property type="entry name" value="SLC5sbd"/>
    <property type="match status" value="1"/>
</dbReference>
<dbReference type="Gene3D" id="1.10.287.130">
    <property type="match status" value="1"/>
</dbReference>
<evidence type="ECO:0000256" key="6">
    <source>
        <dbReference type="ARBA" id="ARBA00022679"/>
    </source>
</evidence>
<dbReference type="FunFam" id="1.10.287.130:FF:000063">
    <property type="entry name" value="Hybrid sensor histidine kinase/response regulator"/>
    <property type="match status" value="1"/>
</dbReference>
<feature type="transmembrane region" description="Helical" evidence="12">
    <location>
        <begin position="183"/>
        <end position="209"/>
    </location>
</feature>
<organism evidence="16 17">
    <name type="scientific">Emcibacter nanhaiensis</name>
    <dbReference type="NCBI Taxonomy" id="1505037"/>
    <lineage>
        <taxon>Bacteria</taxon>
        <taxon>Pseudomonadati</taxon>
        <taxon>Pseudomonadota</taxon>
        <taxon>Alphaproteobacteria</taxon>
        <taxon>Emcibacterales</taxon>
        <taxon>Emcibacteraceae</taxon>
        <taxon>Emcibacter</taxon>
    </lineage>
</organism>
<evidence type="ECO:0000256" key="12">
    <source>
        <dbReference type="SAM" id="Phobius"/>
    </source>
</evidence>
<feature type="transmembrane region" description="Helical" evidence="12">
    <location>
        <begin position="110"/>
        <end position="128"/>
    </location>
</feature>
<dbReference type="CDD" id="cd00082">
    <property type="entry name" value="HisKA"/>
    <property type="match status" value="1"/>
</dbReference>
<dbReference type="AlphaFoldDB" id="A0A501PES0"/>
<feature type="transmembrane region" description="Helical" evidence="12">
    <location>
        <begin position="34"/>
        <end position="52"/>
    </location>
</feature>
<dbReference type="SUPFAM" id="SSF55785">
    <property type="entry name" value="PYP-like sensor domain (PAS domain)"/>
    <property type="match status" value="2"/>
</dbReference>
<dbReference type="Gene3D" id="1.20.1730.10">
    <property type="entry name" value="Sodium/glucose cotransporter"/>
    <property type="match status" value="1"/>
</dbReference>
<dbReference type="GO" id="GO:0009927">
    <property type="term" value="F:histidine phosphotransfer kinase activity"/>
    <property type="evidence" value="ECO:0007669"/>
    <property type="project" value="TreeGrafter"/>
</dbReference>
<keyword evidence="10 12" id="KW-0472">Membrane</keyword>
<dbReference type="InterPro" id="IPR003661">
    <property type="entry name" value="HisK_dim/P_dom"/>
</dbReference>
<dbReference type="SUPFAM" id="SSF47384">
    <property type="entry name" value="Homodimeric domain of signal transducing histidine kinase"/>
    <property type="match status" value="1"/>
</dbReference>
<dbReference type="PRINTS" id="PR00344">
    <property type="entry name" value="BCTRLSENSOR"/>
</dbReference>
<dbReference type="Pfam" id="PF02518">
    <property type="entry name" value="HATPase_c"/>
    <property type="match status" value="1"/>
</dbReference>
<dbReference type="SMART" id="SM00448">
    <property type="entry name" value="REC"/>
    <property type="match status" value="1"/>
</dbReference>
<evidence type="ECO:0000256" key="1">
    <source>
        <dbReference type="ARBA" id="ARBA00000085"/>
    </source>
</evidence>
<feature type="transmembrane region" description="Helical" evidence="12">
    <location>
        <begin position="64"/>
        <end position="81"/>
    </location>
</feature>
<dbReference type="EMBL" id="VFIY01000016">
    <property type="protein sequence ID" value="TPD58939.1"/>
    <property type="molecule type" value="Genomic_DNA"/>
</dbReference>
<dbReference type="PROSITE" id="PS50109">
    <property type="entry name" value="HIS_KIN"/>
    <property type="match status" value="1"/>
</dbReference>
<dbReference type="Gene3D" id="3.30.450.20">
    <property type="entry name" value="PAS domain"/>
    <property type="match status" value="2"/>
</dbReference>
<dbReference type="PROSITE" id="PS50113">
    <property type="entry name" value="PAC"/>
    <property type="match status" value="1"/>
</dbReference>
<dbReference type="CDD" id="cd00130">
    <property type="entry name" value="PAS"/>
    <property type="match status" value="1"/>
</dbReference>
<keyword evidence="7 12" id="KW-0812">Transmembrane</keyword>
<gene>
    <name evidence="16" type="ORF">FIV46_13740</name>
</gene>
<evidence type="ECO:0000256" key="3">
    <source>
        <dbReference type="ARBA" id="ARBA00006434"/>
    </source>
</evidence>
<dbReference type="Pfam" id="PF00072">
    <property type="entry name" value="Response_reg"/>
    <property type="match status" value="1"/>
</dbReference>
<dbReference type="SMART" id="SM00091">
    <property type="entry name" value="PAS"/>
    <property type="match status" value="2"/>
</dbReference>
<dbReference type="PROSITE" id="PS50110">
    <property type="entry name" value="RESPONSE_REGULATORY"/>
    <property type="match status" value="1"/>
</dbReference>
<dbReference type="Proteomes" id="UP000319148">
    <property type="component" value="Unassembled WGS sequence"/>
</dbReference>
<comment type="caution">
    <text evidence="16">The sequence shown here is derived from an EMBL/GenBank/DDBJ whole genome shotgun (WGS) entry which is preliminary data.</text>
</comment>
<keyword evidence="9 12" id="KW-1133">Transmembrane helix</keyword>
<dbReference type="InterPro" id="IPR005467">
    <property type="entry name" value="His_kinase_dom"/>
</dbReference>
<dbReference type="RefSeq" id="WP_139941516.1">
    <property type="nucleotide sequence ID" value="NZ_JBHSYP010000002.1"/>
</dbReference>
<feature type="transmembrane region" description="Helical" evidence="12">
    <location>
        <begin position="229"/>
        <end position="249"/>
    </location>
</feature>
<feature type="transmembrane region" description="Helical" evidence="12">
    <location>
        <begin position="315"/>
        <end position="339"/>
    </location>
</feature>
<dbReference type="GO" id="GO:0005886">
    <property type="term" value="C:plasma membrane"/>
    <property type="evidence" value="ECO:0007669"/>
    <property type="project" value="TreeGrafter"/>
</dbReference>
<evidence type="ECO:0000259" key="13">
    <source>
        <dbReference type="PROSITE" id="PS50109"/>
    </source>
</evidence>
<feature type="transmembrane region" description="Helical" evidence="12">
    <location>
        <begin position="153"/>
        <end position="171"/>
    </location>
</feature>
<dbReference type="InterPro" id="IPR001734">
    <property type="entry name" value="Na/solute_symporter"/>
</dbReference>
<dbReference type="Gene3D" id="3.40.50.2300">
    <property type="match status" value="1"/>
</dbReference>
<sequence length="1272" mass="141304">MIISALVYVIVLFLIAWFGDQKRADKFTHDNRHILYGLSLGIYFTSWSYYGAVGNTIRSGWEYLPIYLGPAIVLLFGFKIIRKMIDRGKANHSTSIADFLSARYGKSTSLAALVTFFALLGTLPYIALQLKSVTMSMSIVLGNAGLENLSENQTTLVIAMILGAFAILFGTRHVAVTEHNRGMVLAIAFESAFKISALILVAIFAYSLFGRGEFVAAFKAENSPFMQPVNWERFLTLTLISMGAILCLPRQFHIMVVEHQREQNLQIGRYVLFATMIIVSGMAIPIALAGLNSPAAGDNPDLFVLTLPLGNDQNLLGLIVFLGGFSAAMGMVIVSAVALSTMITNDLIISLLLTNKYLRPLSNKIIGRRHLLVRRLVILLLMLLASAYASGGRDGETLASFGILSFAAAMQFIPALIGGLYWQRGHRNGVMLGLAYGLVMWLYTLILPAYFGDSVVEAIRQSVPLLDPQAFLGLDGFDHLTHGMIWTLSGNIVLYILGSFNAEQRIVDRVQSSSFVGGSSGYSQTGPMKSQATIADLRVLIERSLGREKTEEAFAAYETINGQLLYDNNPVDADLARFAEKQVARVMGAASARIIVGSALTKGNLEIEDIATVLDETHQKLQFTQELLQSTLDNLIQGVSVVNKELELVAWNKRYLEMFEFPEGFIRPGMPIEEVLRFNAENGVTHGEEVEIFIRKRIEHLKMRKHHNYQRIRKDGRVINIEGRPMPFGNYVTSFTDVTESKRIEQALMESERSIRFYTDNVPALIAFIDRELVLKFANKAYLEWYGDGHQETLLGHHISEFLAQQDFEFRLPYIMQAMTGESVNFDLELLNHEGRAVQFQVNYVPQFQEGEVTGYFVIYQDISARFHAEQALQKTNITLEQRVIERTSELSRVNVELVKAKQLAEAATQSKTKFLAAASHDLLQPLNAARLFTHALTEDVRDHMPDALDIAGKLDSSIQSADQLIRALLDISKLDAGGIKPNISRFALHDILDDLVSDFSIIAGQKNLDIRYVPTNAFVQSDKGLLFSVLQNLISNAVRYTGSGRILVGCRKRGEEITVYVYDTGIGIPEDKIDSVFNEFERLKDVPGTEAGLGLGLAICDRIVRILGHRIQVSSTLGRGSCFAVTLPLVGEGEIKTVTRPVRPKQRFLMDRLILCVDNDKAILDALKTLLERWGAEVLLAADRTEAESFWQEDRPVPDIVLLDLQLDDGDTGPALFNQLCVRWEERPPAILVTAERQESALRSLATDLPVLSKPVAPAALRALLQNSLKG</sequence>
<dbReference type="PANTHER" id="PTHR43047:SF9">
    <property type="entry name" value="HISTIDINE KINASE"/>
    <property type="match status" value="1"/>
</dbReference>
<dbReference type="GO" id="GO:0000155">
    <property type="term" value="F:phosphorelay sensor kinase activity"/>
    <property type="evidence" value="ECO:0007669"/>
    <property type="project" value="InterPro"/>
</dbReference>
<feature type="domain" description="Response regulatory" evidence="14">
    <location>
        <begin position="1154"/>
        <end position="1270"/>
    </location>
</feature>
<dbReference type="CDD" id="cd00156">
    <property type="entry name" value="REC"/>
    <property type="match status" value="1"/>
</dbReference>
<dbReference type="NCBIfam" id="TIGR00229">
    <property type="entry name" value="sensory_box"/>
    <property type="match status" value="1"/>
</dbReference>
<dbReference type="Pfam" id="PF08448">
    <property type="entry name" value="PAS_4"/>
    <property type="match status" value="1"/>
</dbReference>
<evidence type="ECO:0000256" key="5">
    <source>
        <dbReference type="ARBA" id="ARBA00022553"/>
    </source>
</evidence>
<dbReference type="SUPFAM" id="SSF52172">
    <property type="entry name" value="CheY-like"/>
    <property type="match status" value="1"/>
</dbReference>
<evidence type="ECO:0000259" key="14">
    <source>
        <dbReference type="PROSITE" id="PS50110"/>
    </source>
</evidence>
<keyword evidence="8" id="KW-0418">Kinase</keyword>
<dbReference type="SMART" id="SM00387">
    <property type="entry name" value="HATPase_c"/>
    <property type="match status" value="1"/>
</dbReference>
<keyword evidence="6" id="KW-0808">Transferase</keyword>